<evidence type="ECO:0000259" key="6">
    <source>
        <dbReference type="PROSITE" id="PS50850"/>
    </source>
</evidence>
<dbReference type="Gene3D" id="1.20.1250.20">
    <property type="entry name" value="MFS general substrate transporter like domains"/>
    <property type="match status" value="1"/>
</dbReference>
<comment type="subcellular location">
    <subcellularLocation>
        <location evidence="1">Cell membrane</location>
        <topology evidence="1">Multi-pass membrane protein</topology>
    </subcellularLocation>
</comment>
<feature type="transmembrane region" description="Helical" evidence="5">
    <location>
        <begin position="381"/>
        <end position="402"/>
    </location>
</feature>
<dbReference type="GO" id="GO:0022857">
    <property type="term" value="F:transmembrane transporter activity"/>
    <property type="evidence" value="ECO:0007669"/>
    <property type="project" value="InterPro"/>
</dbReference>
<proteinExistence type="predicted"/>
<accession>A0A7C9TTG3</accession>
<evidence type="ECO:0000313" key="7">
    <source>
        <dbReference type="EMBL" id="NEM92440.1"/>
    </source>
</evidence>
<feature type="transmembrane region" description="Helical" evidence="5">
    <location>
        <begin position="356"/>
        <end position="375"/>
    </location>
</feature>
<dbReference type="InterPro" id="IPR011701">
    <property type="entry name" value="MFS"/>
</dbReference>
<protein>
    <submittedName>
        <fullName evidence="7">MFS transporter</fullName>
    </submittedName>
</protein>
<dbReference type="GO" id="GO:0005886">
    <property type="term" value="C:plasma membrane"/>
    <property type="evidence" value="ECO:0007669"/>
    <property type="project" value="UniProtKB-SubCell"/>
</dbReference>
<sequence>MTHTTLPRTHLSSTPGSLRAWRNALFAVFALCGISMASWAARIPAVSQTLQLSTAQVGVLLFAAAIGSIAGLIASGHLVATFGARAIMRWALTLGAVAVTGTAFGVTVLSSFAFSFGSLILFGAAMGTCDVAMNVSGAANERALGRSIMPVFHAFFSFGTIIGAGLGALAEALRVPLVIHIGVLAVLSLVVTQIVVRFLLPEVDDDPADDHAAAEPSTWRSRLSIWRDPRTLLIGLIVLGMAFAEGSANDWLSYAMVHGHGTDRPTGAAVFALFVTAMTVGRLAGVRLLDRFGRVPVLRATAVLAAVGLLLVIVVPNVWVSVIGTVLWGLGASLGFPVGMSAAADDPRTAAARVSAVATIGYLAFLVGPPAIGFLGNQFGILNGLLLVLVLTGVAGAVSSAARAPGAPVGNGAAGAGAGAPGVAITSAGHPPAAEPVVVSKDD</sequence>
<keyword evidence="8" id="KW-1185">Reference proteome</keyword>
<dbReference type="Pfam" id="PF07690">
    <property type="entry name" value="MFS_1"/>
    <property type="match status" value="2"/>
</dbReference>
<evidence type="ECO:0000256" key="4">
    <source>
        <dbReference type="ARBA" id="ARBA00023136"/>
    </source>
</evidence>
<evidence type="ECO:0000256" key="2">
    <source>
        <dbReference type="ARBA" id="ARBA00022692"/>
    </source>
</evidence>
<feature type="transmembrane region" description="Helical" evidence="5">
    <location>
        <begin position="92"/>
        <end position="113"/>
    </location>
</feature>
<feature type="transmembrane region" description="Helical" evidence="5">
    <location>
        <begin position="119"/>
        <end position="139"/>
    </location>
</feature>
<feature type="transmembrane region" description="Helical" evidence="5">
    <location>
        <begin position="325"/>
        <end position="344"/>
    </location>
</feature>
<comment type="caution">
    <text evidence="7">The sequence shown here is derived from an EMBL/GenBank/DDBJ whole genome shotgun (WGS) entry which is preliminary data.</text>
</comment>
<dbReference type="InterPro" id="IPR020846">
    <property type="entry name" value="MFS_dom"/>
</dbReference>
<name>A0A7C9TTG3_9MICO</name>
<evidence type="ECO:0000256" key="3">
    <source>
        <dbReference type="ARBA" id="ARBA00022989"/>
    </source>
</evidence>
<feature type="transmembrane region" description="Helical" evidence="5">
    <location>
        <begin position="20"/>
        <end position="39"/>
    </location>
</feature>
<keyword evidence="2 5" id="KW-0812">Transmembrane</keyword>
<feature type="transmembrane region" description="Helical" evidence="5">
    <location>
        <begin position="297"/>
        <end position="319"/>
    </location>
</feature>
<dbReference type="CDD" id="cd17393">
    <property type="entry name" value="MFS_MosC_like"/>
    <property type="match status" value="1"/>
</dbReference>
<gene>
    <name evidence="7" type="ORF">G3T37_13885</name>
</gene>
<feature type="transmembrane region" description="Helical" evidence="5">
    <location>
        <begin position="176"/>
        <end position="200"/>
    </location>
</feature>
<evidence type="ECO:0000256" key="5">
    <source>
        <dbReference type="SAM" id="Phobius"/>
    </source>
</evidence>
<evidence type="ECO:0000313" key="8">
    <source>
        <dbReference type="Proteomes" id="UP000479756"/>
    </source>
</evidence>
<reference evidence="7 8" key="1">
    <citation type="journal article" date="2014" name="Int. J. Syst. Evol. Microbiol.">
        <title>Description of Galbitalea soli gen. nov., sp. nov., and Frondihabitans sucicola sp. nov.</title>
        <authorList>
            <person name="Kim S.J."/>
            <person name="Lim J.M."/>
            <person name="Ahn J.H."/>
            <person name="Weon H.Y."/>
            <person name="Hamada M."/>
            <person name="Suzuki K."/>
            <person name="Ahn T.Y."/>
            <person name="Kwon S.W."/>
        </authorList>
    </citation>
    <scope>NUCLEOTIDE SEQUENCE [LARGE SCALE GENOMIC DNA]</scope>
    <source>
        <strain evidence="7 8">NBRC 108727</strain>
    </source>
</reference>
<dbReference type="AlphaFoldDB" id="A0A7C9TTG3"/>
<feature type="domain" description="Major facilitator superfamily (MFS) profile" evidence="6">
    <location>
        <begin position="1"/>
        <end position="408"/>
    </location>
</feature>
<feature type="transmembrane region" description="Helical" evidence="5">
    <location>
        <begin position="151"/>
        <end position="170"/>
    </location>
</feature>
<evidence type="ECO:0000256" key="1">
    <source>
        <dbReference type="ARBA" id="ARBA00004651"/>
    </source>
</evidence>
<feature type="transmembrane region" description="Helical" evidence="5">
    <location>
        <begin position="59"/>
        <end position="80"/>
    </location>
</feature>
<dbReference type="InterPro" id="IPR051788">
    <property type="entry name" value="MFS_Transporter"/>
</dbReference>
<dbReference type="EMBL" id="JAAGWZ010000005">
    <property type="protein sequence ID" value="NEM92440.1"/>
    <property type="molecule type" value="Genomic_DNA"/>
</dbReference>
<feature type="transmembrane region" description="Helical" evidence="5">
    <location>
        <begin position="268"/>
        <end position="285"/>
    </location>
</feature>
<dbReference type="PANTHER" id="PTHR23514">
    <property type="entry name" value="BYPASS OF STOP CODON PROTEIN 6"/>
    <property type="match status" value="1"/>
</dbReference>
<dbReference type="SUPFAM" id="SSF103473">
    <property type="entry name" value="MFS general substrate transporter"/>
    <property type="match status" value="1"/>
</dbReference>
<keyword evidence="3 5" id="KW-1133">Transmembrane helix</keyword>
<dbReference type="Proteomes" id="UP000479756">
    <property type="component" value="Unassembled WGS sequence"/>
</dbReference>
<organism evidence="7 8">
    <name type="scientific">Galbitalea soli</name>
    <dbReference type="NCBI Taxonomy" id="1268042"/>
    <lineage>
        <taxon>Bacteria</taxon>
        <taxon>Bacillati</taxon>
        <taxon>Actinomycetota</taxon>
        <taxon>Actinomycetes</taxon>
        <taxon>Micrococcales</taxon>
        <taxon>Microbacteriaceae</taxon>
        <taxon>Galbitalea</taxon>
    </lineage>
</organism>
<feature type="transmembrane region" description="Helical" evidence="5">
    <location>
        <begin position="230"/>
        <end position="248"/>
    </location>
</feature>
<keyword evidence="4 5" id="KW-0472">Membrane</keyword>
<dbReference type="InterPro" id="IPR036259">
    <property type="entry name" value="MFS_trans_sf"/>
</dbReference>
<dbReference type="PROSITE" id="PS50850">
    <property type="entry name" value="MFS"/>
    <property type="match status" value="1"/>
</dbReference>
<dbReference type="PANTHER" id="PTHR23514:SF13">
    <property type="entry name" value="INNER MEMBRANE PROTEIN YBJJ"/>
    <property type="match status" value="1"/>
</dbReference>